<dbReference type="GeneID" id="100898530"/>
<dbReference type="PANTHER" id="PTHR45695">
    <property type="entry name" value="LEUCOKININ RECEPTOR-RELATED"/>
    <property type="match status" value="1"/>
</dbReference>
<evidence type="ECO:0000256" key="7">
    <source>
        <dbReference type="ARBA" id="ARBA00023170"/>
    </source>
</evidence>
<sequence length="455" mass="51042">MDPYEDFTQISTVWLSFVSAFVIIWILALSGNAMVIYTVWSNRRMHTVVNYYIVNLAVCDFAVGAFVLPMKLLELATPATLSFMTDELCTAMLYLQTIVVFASVLTLVATCLERYFAICDPLLSRMQLQSKRRAKKILFVVWTAPCIVASPFLYPLSRADTDTLVSDLGSITRTTCMITIKEPFRQGYYTFLFFTIYLLPLTFIGWTCHKIAQCLLHGVPLCRSGSLRRQDANRRKIAKMVIIVAIAFGVSWTPYFMVSMVTQIPGANYMQSHNYFTTMLAINLCAFLNSCINPFIYVTMSTRFRNGFRRIVRALLCFCCTFQPNPDEDPFCGAEHLKQIRPNPSRMVKPHQDPTYSVLCCPVYGCRKVLTESLTSGCGYAAAPAAATAPQNSVRKGESGRESPVIVNDTNPARRRPRGEIPVHGNSLPSLNDVNAISRLQPSLTFPPHTRPSSV</sequence>
<dbReference type="PROSITE" id="PS50262">
    <property type="entry name" value="G_PROTEIN_RECEP_F1_2"/>
    <property type="match status" value="1"/>
</dbReference>
<evidence type="ECO:0000256" key="11">
    <source>
        <dbReference type="SAM" id="Phobius"/>
    </source>
</evidence>
<evidence type="ECO:0000256" key="9">
    <source>
        <dbReference type="RuleBase" id="RU000688"/>
    </source>
</evidence>
<dbReference type="InterPro" id="IPR000276">
    <property type="entry name" value="GPCR_Rhodpsn"/>
</dbReference>
<keyword evidence="8 9" id="KW-0807">Transducer</keyword>
<evidence type="ECO:0000313" key="13">
    <source>
        <dbReference type="Proteomes" id="UP000694867"/>
    </source>
</evidence>
<feature type="transmembrane region" description="Helical" evidence="11">
    <location>
        <begin position="275"/>
        <end position="300"/>
    </location>
</feature>
<dbReference type="PANTHER" id="PTHR45695:SF15">
    <property type="entry name" value="OPSIN RH2"/>
    <property type="match status" value="1"/>
</dbReference>
<reference evidence="14" key="1">
    <citation type="submission" date="2025-08" db="UniProtKB">
        <authorList>
            <consortium name="RefSeq"/>
        </authorList>
    </citation>
    <scope>IDENTIFICATION</scope>
</reference>
<dbReference type="SUPFAM" id="SSF81321">
    <property type="entry name" value="Family A G protein-coupled receptor-like"/>
    <property type="match status" value="1"/>
</dbReference>
<dbReference type="PROSITE" id="PS00237">
    <property type="entry name" value="G_PROTEIN_RECEP_F1_1"/>
    <property type="match status" value="1"/>
</dbReference>
<dbReference type="AlphaFoldDB" id="A0AAJ6QMX2"/>
<evidence type="ECO:0000256" key="2">
    <source>
        <dbReference type="ARBA" id="ARBA00010663"/>
    </source>
</evidence>
<evidence type="ECO:0000256" key="4">
    <source>
        <dbReference type="ARBA" id="ARBA00022989"/>
    </source>
</evidence>
<keyword evidence="6 11" id="KW-0472">Membrane</keyword>
<gene>
    <name evidence="14" type="primary">LOC100898530</name>
</gene>
<dbReference type="Proteomes" id="UP000694867">
    <property type="component" value="Unplaced"/>
</dbReference>
<feature type="transmembrane region" description="Helical" evidence="11">
    <location>
        <begin position="187"/>
        <end position="206"/>
    </location>
</feature>
<dbReference type="CDD" id="cd14993">
    <property type="entry name" value="7tmA_CCKR-like"/>
    <property type="match status" value="1"/>
</dbReference>
<keyword evidence="13" id="KW-1185">Reference proteome</keyword>
<comment type="similarity">
    <text evidence="2 9">Belongs to the G-protein coupled receptor 1 family.</text>
</comment>
<evidence type="ECO:0000256" key="6">
    <source>
        <dbReference type="ARBA" id="ARBA00023136"/>
    </source>
</evidence>
<evidence type="ECO:0000256" key="3">
    <source>
        <dbReference type="ARBA" id="ARBA00022692"/>
    </source>
</evidence>
<evidence type="ECO:0000259" key="12">
    <source>
        <dbReference type="PROSITE" id="PS50262"/>
    </source>
</evidence>
<name>A0AAJ6QMX2_9ACAR</name>
<feature type="transmembrane region" description="Helical" evidence="11">
    <location>
        <begin position="237"/>
        <end position="255"/>
    </location>
</feature>
<feature type="region of interest" description="Disordered" evidence="10">
    <location>
        <begin position="389"/>
        <end position="432"/>
    </location>
</feature>
<dbReference type="GO" id="GO:0005886">
    <property type="term" value="C:plasma membrane"/>
    <property type="evidence" value="ECO:0007669"/>
    <property type="project" value="TreeGrafter"/>
</dbReference>
<organism evidence="13 14">
    <name type="scientific">Galendromus occidentalis</name>
    <name type="common">western predatory mite</name>
    <dbReference type="NCBI Taxonomy" id="34638"/>
    <lineage>
        <taxon>Eukaryota</taxon>
        <taxon>Metazoa</taxon>
        <taxon>Ecdysozoa</taxon>
        <taxon>Arthropoda</taxon>
        <taxon>Chelicerata</taxon>
        <taxon>Arachnida</taxon>
        <taxon>Acari</taxon>
        <taxon>Parasitiformes</taxon>
        <taxon>Mesostigmata</taxon>
        <taxon>Gamasina</taxon>
        <taxon>Phytoseioidea</taxon>
        <taxon>Phytoseiidae</taxon>
        <taxon>Typhlodrominae</taxon>
        <taxon>Galendromus</taxon>
    </lineage>
</organism>
<feature type="transmembrane region" description="Helical" evidence="11">
    <location>
        <begin position="52"/>
        <end position="73"/>
    </location>
</feature>
<dbReference type="Pfam" id="PF00001">
    <property type="entry name" value="7tm_1"/>
    <property type="match status" value="1"/>
</dbReference>
<keyword evidence="3 9" id="KW-0812">Transmembrane</keyword>
<dbReference type="KEGG" id="goe:100898530"/>
<dbReference type="InterPro" id="IPR017452">
    <property type="entry name" value="GPCR_Rhodpsn_7TM"/>
</dbReference>
<proteinExistence type="inferred from homology"/>
<feature type="domain" description="G-protein coupled receptors family 1 profile" evidence="12">
    <location>
        <begin position="31"/>
        <end position="297"/>
    </location>
</feature>
<feature type="transmembrane region" description="Helical" evidence="11">
    <location>
        <begin position="12"/>
        <end position="40"/>
    </location>
</feature>
<comment type="subcellular location">
    <subcellularLocation>
        <location evidence="1">Membrane</location>
        <topology evidence="1">Multi-pass membrane protein</topology>
    </subcellularLocation>
</comment>
<dbReference type="Gene3D" id="1.20.1070.10">
    <property type="entry name" value="Rhodopsin 7-helix transmembrane proteins"/>
    <property type="match status" value="1"/>
</dbReference>
<feature type="transmembrane region" description="Helical" evidence="11">
    <location>
        <begin position="137"/>
        <end position="154"/>
    </location>
</feature>
<evidence type="ECO:0000256" key="5">
    <source>
        <dbReference type="ARBA" id="ARBA00023040"/>
    </source>
</evidence>
<keyword evidence="5 9" id="KW-0297">G-protein coupled receptor</keyword>
<keyword evidence="4 11" id="KW-1133">Transmembrane helix</keyword>
<dbReference type="RefSeq" id="XP_003738001.2">
    <property type="nucleotide sequence ID" value="XM_003737953.2"/>
</dbReference>
<accession>A0AAJ6QMX2</accession>
<dbReference type="GO" id="GO:0004930">
    <property type="term" value="F:G protein-coupled receptor activity"/>
    <property type="evidence" value="ECO:0007669"/>
    <property type="project" value="UniProtKB-KW"/>
</dbReference>
<dbReference type="PRINTS" id="PR00237">
    <property type="entry name" value="GPCRRHODOPSN"/>
</dbReference>
<feature type="transmembrane region" description="Helical" evidence="11">
    <location>
        <begin position="93"/>
        <end position="116"/>
    </location>
</feature>
<evidence type="ECO:0000256" key="10">
    <source>
        <dbReference type="SAM" id="MobiDB-lite"/>
    </source>
</evidence>
<evidence type="ECO:0000256" key="8">
    <source>
        <dbReference type="ARBA" id="ARBA00023224"/>
    </source>
</evidence>
<evidence type="ECO:0000256" key="1">
    <source>
        <dbReference type="ARBA" id="ARBA00004141"/>
    </source>
</evidence>
<keyword evidence="7 9" id="KW-0675">Receptor</keyword>
<evidence type="ECO:0000313" key="14">
    <source>
        <dbReference type="RefSeq" id="XP_003738001.2"/>
    </source>
</evidence>
<protein>
    <submittedName>
        <fullName evidence="14">QRFP-like peptide receptor</fullName>
    </submittedName>
</protein>